<accession>A0AAE1PSD0</accession>
<dbReference type="PANTHER" id="PTHR42643:SF24">
    <property type="entry name" value="IONOTROPIC RECEPTOR 60A"/>
    <property type="match status" value="1"/>
</dbReference>
<keyword evidence="8" id="KW-0325">Glycoprotein</keyword>
<evidence type="ECO:0000256" key="1">
    <source>
        <dbReference type="ARBA" id="ARBA00004651"/>
    </source>
</evidence>
<feature type="transmembrane region" description="Helical" evidence="9">
    <location>
        <begin position="606"/>
        <end position="627"/>
    </location>
</feature>
<organism evidence="11 12">
    <name type="scientific">Petrolisthes manimaculis</name>
    <dbReference type="NCBI Taxonomy" id="1843537"/>
    <lineage>
        <taxon>Eukaryota</taxon>
        <taxon>Metazoa</taxon>
        <taxon>Ecdysozoa</taxon>
        <taxon>Arthropoda</taxon>
        <taxon>Crustacea</taxon>
        <taxon>Multicrustacea</taxon>
        <taxon>Malacostraca</taxon>
        <taxon>Eumalacostraca</taxon>
        <taxon>Eucarida</taxon>
        <taxon>Decapoda</taxon>
        <taxon>Pleocyemata</taxon>
        <taxon>Anomura</taxon>
        <taxon>Galatheoidea</taxon>
        <taxon>Porcellanidae</taxon>
        <taxon>Petrolisthes</taxon>
    </lineage>
</organism>
<keyword evidence="6 9" id="KW-0472">Membrane</keyword>
<name>A0AAE1PSD0_9EUCA</name>
<sequence>MFLMQTSQHSDVVIIYDYTNSGVKELVESFSERWAATTLLTATPAPDLSQLLVALTSFHTNDLRYMVLLCSANTTRTIFDMVRDQNLESRRVRWLVVEEEPDLTDLLLYTLREGSLVGKAVRIKSGLYEIYSSYVNHENQVRFQEVGVWRERNENTGRGSLRRPLFPGIVDMYRNFHGRQLVVSSVNNWPFFELRTLENGTVAAQSGIDVSVVSTLAYYLNFTFYVCPESLRYRVEVPADKQWGVAREDGTVTGMVGEVASRRAHLAINEITMTGTGMFAALGYHKYVWSVRSGPTRRTARNALTSKSSELWIIVVLVTLLMGPLGYLFSRVHHQLTQTFDSTHNERSRNVGPSFDSGRIKWGSEPGLRGVEMFCFNMFRTIIIQGNLLPASSWPLRLVFFSWYAFCVILYAVYAGTLTAYLTKPSFNKPIDSLEDLLEARERGVVASINTGTSHYMVLKTATSGIFKAIHDSLDPSRSFATYGMIAVGEVVEKNTAYMSGRVSSEIYAIQNGREKYHLARDTFMPQPYGIVCPSGAPFTPTFSLMLGRMVESGLVDKWHRDEVTNFIIQQTASQGKGENQGPGTNMGQVRVAIQPLSLDHLQGGFYILGLGSLMAGSVLIAETLAYPLI</sequence>
<proteinExistence type="inferred from homology"/>
<keyword evidence="4 9" id="KW-0812">Transmembrane</keyword>
<comment type="similarity">
    <text evidence="2">Belongs to the glutamate-gated ion channel (TC 1.A.10.1) family.</text>
</comment>
<evidence type="ECO:0000256" key="7">
    <source>
        <dbReference type="ARBA" id="ARBA00023170"/>
    </source>
</evidence>
<dbReference type="Pfam" id="PF00060">
    <property type="entry name" value="Lig_chan"/>
    <property type="match status" value="1"/>
</dbReference>
<dbReference type="GO" id="GO:0015276">
    <property type="term" value="F:ligand-gated monoatomic ion channel activity"/>
    <property type="evidence" value="ECO:0007669"/>
    <property type="project" value="InterPro"/>
</dbReference>
<dbReference type="GO" id="GO:0005886">
    <property type="term" value="C:plasma membrane"/>
    <property type="evidence" value="ECO:0007669"/>
    <property type="project" value="UniProtKB-SubCell"/>
</dbReference>
<feature type="transmembrane region" description="Helical" evidence="9">
    <location>
        <begin position="401"/>
        <end position="422"/>
    </location>
</feature>
<keyword evidence="7" id="KW-0675">Receptor</keyword>
<comment type="subcellular location">
    <subcellularLocation>
        <location evidence="1">Cell membrane</location>
        <topology evidence="1">Multi-pass membrane protein</topology>
    </subcellularLocation>
</comment>
<dbReference type="Gene3D" id="3.40.190.10">
    <property type="entry name" value="Periplasmic binding protein-like II"/>
    <property type="match status" value="1"/>
</dbReference>
<evidence type="ECO:0000256" key="5">
    <source>
        <dbReference type="ARBA" id="ARBA00022989"/>
    </source>
</evidence>
<gene>
    <name evidence="11" type="ORF">Pmani_015418</name>
</gene>
<evidence type="ECO:0000256" key="8">
    <source>
        <dbReference type="ARBA" id="ARBA00023180"/>
    </source>
</evidence>
<reference evidence="11" key="1">
    <citation type="submission" date="2023-11" db="EMBL/GenBank/DDBJ databases">
        <title>Genome assemblies of two species of porcelain crab, Petrolisthes cinctipes and Petrolisthes manimaculis (Anomura: Porcellanidae).</title>
        <authorList>
            <person name="Angst P."/>
        </authorList>
    </citation>
    <scope>NUCLEOTIDE SEQUENCE</scope>
    <source>
        <strain evidence="11">PB745_02</strain>
        <tissue evidence="11">Gill</tissue>
    </source>
</reference>
<dbReference type="PANTHER" id="PTHR42643">
    <property type="entry name" value="IONOTROPIC RECEPTOR 20A-RELATED"/>
    <property type="match status" value="1"/>
</dbReference>
<keyword evidence="12" id="KW-1185">Reference proteome</keyword>
<feature type="domain" description="Ionotropic glutamate receptor C-terminal" evidence="10">
    <location>
        <begin position="308"/>
        <end position="612"/>
    </location>
</feature>
<evidence type="ECO:0000259" key="10">
    <source>
        <dbReference type="Pfam" id="PF00060"/>
    </source>
</evidence>
<keyword evidence="3" id="KW-1003">Cell membrane</keyword>
<evidence type="ECO:0000256" key="3">
    <source>
        <dbReference type="ARBA" id="ARBA00022475"/>
    </source>
</evidence>
<evidence type="ECO:0000256" key="6">
    <source>
        <dbReference type="ARBA" id="ARBA00023136"/>
    </source>
</evidence>
<dbReference type="EMBL" id="JAWZYT010001335">
    <property type="protein sequence ID" value="KAK4313241.1"/>
    <property type="molecule type" value="Genomic_DNA"/>
</dbReference>
<evidence type="ECO:0000256" key="2">
    <source>
        <dbReference type="ARBA" id="ARBA00008685"/>
    </source>
</evidence>
<dbReference type="InterPro" id="IPR001320">
    <property type="entry name" value="Iontro_rcpt_C"/>
</dbReference>
<feature type="transmembrane region" description="Helical" evidence="9">
    <location>
        <begin position="311"/>
        <end position="329"/>
    </location>
</feature>
<evidence type="ECO:0000313" key="12">
    <source>
        <dbReference type="Proteomes" id="UP001292094"/>
    </source>
</evidence>
<dbReference type="Gene3D" id="3.40.50.2300">
    <property type="match status" value="1"/>
</dbReference>
<dbReference type="AlphaFoldDB" id="A0AAE1PSD0"/>
<keyword evidence="5 9" id="KW-1133">Transmembrane helix</keyword>
<protein>
    <recommendedName>
        <fullName evidence="10">Ionotropic glutamate receptor C-terminal domain-containing protein</fullName>
    </recommendedName>
</protein>
<evidence type="ECO:0000313" key="11">
    <source>
        <dbReference type="EMBL" id="KAK4313241.1"/>
    </source>
</evidence>
<evidence type="ECO:0000256" key="9">
    <source>
        <dbReference type="SAM" id="Phobius"/>
    </source>
</evidence>
<dbReference type="InterPro" id="IPR052192">
    <property type="entry name" value="Insect_Ionotropic_Sensory_Rcpt"/>
</dbReference>
<dbReference type="Gene3D" id="1.10.287.70">
    <property type="match status" value="1"/>
</dbReference>
<comment type="caution">
    <text evidence="11">The sequence shown here is derived from an EMBL/GenBank/DDBJ whole genome shotgun (WGS) entry which is preliminary data.</text>
</comment>
<dbReference type="Proteomes" id="UP001292094">
    <property type="component" value="Unassembled WGS sequence"/>
</dbReference>
<evidence type="ECO:0000256" key="4">
    <source>
        <dbReference type="ARBA" id="ARBA00022692"/>
    </source>
</evidence>
<dbReference type="SUPFAM" id="SSF53850">
    <property type="entry name" value="Periplasmic binding protein-like II"/>
    <property type="match status" value="1"/>
</dbReference>
<dbReference type="GO" id="GO:0050906">
    <property type="term" value="P:detection of stimulus involved in sensory perception"/>
    <property type="evidence" value="ECO:0007669"/>
    <property type="project" value="UniProtKB-ARBA"/>
</dbReference>